<organism evidence="1 2">
    <name type="scientific">Paxillus rubicundulus Ve08.2h10</name>
    <dbReference type="NCBI Taxonomy" id="930991"/>
    <lineage>
        <taxon>Eukaryota</taxon>
        <taxon>Fungi</taxon>
        <taxon>Dikarya</taxon>
        <taxon>Basidiomycota</taxon>
        <taxon>Agaricomycotina</taxon>
        <taxon>Agaricomycetes</taxon>
        <taxon>Agaricomycetidae</taxon>
        <taxon>Boletales</taxon>
        <taxon>Paxilineae</taxon>
        <taxon>Paxillaceae</taxon>
        <taxon>Paxillus</taxon>
    </lineage>
</organism>
<dbReference type="OrthoDB" id="2692377at2759"/>
<accession>A0A0D0CVR9</accession>
<protein>
    <submittedName>
        <fullName evidence="1">Uncharacterized protein</fullName>
    </submittedName>
</protein>
<keyword evidence="2" id="KW-1185">Reference proteome</keyword>
<dbReference type="STRING" id="930991.A0A0D0CVR9"/>
<feature type="non-terminal residue" evidence="1">
    <location>
        <position position="1"/>
    </location>
</feature>
<evidence type="ECO:0000313" key="1">
    <source>
        <dbReference type="EMBL" id="KIK75196.1"/>
    </source>
</evidence>
<gene>
    <name evidence="1" type="ORF">PAXRUDRAFT_173498</name>
</gene>
<dbReference type="AlphaFoldDB" id="A0A0D0CVR9"/>
<dbReference type="HOGENOM" id="CLU_2352316_0_0_1"/>
<dbReference type="InParanoid" id="A0A0D0CVR9"/>
<dbReference type="Proteomes" id="UP000054538">
    <property type="component" value="Unassembled WGS sequence"/>
</dbReference>
<dbReference type="EMBL" id="KN828275">
    <property type="protein sequence ID" value="KIK75196.1"/>
    <property type="molecule type" value="Genomic_DNA"/>
</dbReference>
<proteinExistence type="predicted"/>
<name>A0A0D0CVR9_9AGAM</name>
<reference evidence="1 2" key="1">
    <citation type="submission" date="2014-04" db="EMBL/GenBank/DDBJ databases">
        <authorList>
            <consortium name="DOE Joint Genome Institute"/>
            <person name="Kuo A."/>
            <person name="Kohler A."/>
            <person name="Jargeat P."/>
            <person name="Nagy L.G."/>
            <person name="Floudas D."/>
            <person name="Copeland A."/>
            <person name="Barry K.W."/>
            <person name="Cichocki N."/>
            <person name="Veneault-Fourrey C."/>
            <person name="LaButti K."/>
            <person name="Lindquist E.A."/>
            <person name="Lipzen A."/>
            <person name="Lundell T."/>
            <person name="Morin E."/>
            <person name="Murat C."/>
            <person name="Sun H."/>
            <person name="Tunlid A."/>
            <person name="Henrissat B."/>
            <person name="Grigoriev I.V."/>
            <person name="Hibbett D.S."/>
            <person name="Martin F."/>
            <person name="Nordberg H.P."/>
            <person name="Cantor M.N."/>
            <person name="Hua S.X."/>
        </authorList>
    </citation>
    <scope>NUCLEOTIDE SEQUENCE [LARGE SCALE GENOMIC DNA]</scope>
    <source>
        <strain evidence="1 2">Ve08.2h10</strain>
    </source>
</reference>
<evidence type="ECO:0000313" key="2">
    <source>
        <dbReference type="Proteomes" id="UP000054538"/>
    </source>
</evidence>
<sequence>ILLCTHCCSALLAKKPHQPKNLLVNFQYYGCKRLDVPTLQSFDCTSPFDLTLISWVHALTITFHYNSQGSHAGYAPEEMHQEPSDYEFLKSGFLDCL</sequence>
<reference evidence="2" key="2">
    <citation type="submission" date="2015-01" db="EMBL/GenBank/DDBJ databases">
        <title>Evolutionary Origins and Diversification of the Mycorrhizal Mutualists.</title>
        <authorList>
            <consortium name="DOE Joint Genome Institute"/>
            <consortium name="Mycorrhizal Genomics Consortium"/>
            <person name="Kohler A."/>
            <person name="Kuo A."/>
            <person name="Nagy L.G."/>
            <person name="Floudas D."/>
            <person name="Copeland A."/>
            <person name="Barry K.W."/>
            <person name="Cichocki N."/>
            <person name="Veneault-Fourrey C."/>
            <person name="LaButti K."/>
            <person name="Lindquist E.A."/>
            <person name="Lipzen A."/>
            <person name="Lundell T."/>
            <person name="Morin E."/>
            <person name="Murat C."/>
            <person name="Riley R."/>
            <person name="Ohm R."/>
            <person name="Sun H."/>
            <person name="Tunlid A."/>
            <person name="Henrissat B."/>
            <person name="Grigoriev I.V."/>
            <person name="Hibbett D.S."/>
            <person name="Martin F."/>
        </authorList>
    </citation>
    <scope>NUCLEOTIDE SEQUENCE [LARGE SCALE GENOMIC DNA]</scope>
    <source>
        <strain evidence="2">Ve08.2h10</strain>
    </source>
</reference>